<name>A0A5D0NPQ2_9ACTN</name>
<dbReference type="NCBIfam" id="NF006056">
    <property type="entry name" value="PRK08204.1"/>
    <property type="match status" value="1"/>
</dbReference>
<evidence type="ECO:0000313" key="3">
    <source>
        <dbReference type="EMBL" id="TYB46573.1"/>
    </source>
</evidence>
<comment type="caution">
    <text evidence="3">The sequence shown here is derived from an EMBL/GenBank/DDBJ whole genome shotgun (WGS) entry which is preliminary data.</text>
</comment>
<dbReference type="RefSeq" id="WP_067904357.1">
    <property type="nucleotide sequence ID" value="NZ_VSFG01000002.1"/>
</dbReference>
<evidence type="ECO:0000256" key="1">
    <source>
        <dbReference type="ARBA" id="ARBA00022801"/>
    </source>
</evidence>
<dbReference type="InterPro" id="IPR011059">
    <property type="entry name" value="Metal-dep_hydrolase_composite"/>
</dbReference>
<proteinExistence type="predicted"/>
<dbReference type="SUPFAM" id="SSF51338">
    <property type="entry name" value="Composite domain of metallo-dependent hydrolases"/>
    <property type="match status" value="1"/>
</dbReference>
<dbReference type="PANTHER" id="PTHR43794">
    <property type="entry name" value="AMINOHYDROLASE SSNA-RELATED"/>
    <property type="match status" value="1"/>
</dbReference>
<accession>A0A5D0NPQ2</accession>
<dbReference type="PANTHER" id="PTHR43794:SF11">
    <property type="entry name" value="AMIDOHYDROLASE-RELATED DOMAIN-CONTAINING PROTEIN"/>
    <property type="match status" value="1"/>
</dbReference>
<keyword evidence="1 3" id="KW-0378">Hydrolase</keyword>
<organism evidence="3 4">
    <name type="scientific">Actinomadura chibensis</name>
    <dbReference type="NCBI Taxonomy" id="392828"/>
    <lineage>
        <taxon>Bacteria</taxon>
        <taxon>Bacillati</taxon>
        <taxon>Actinomycetota</taxon>
        <taxon>Actinomycetes</taxon>
        <taxon>Streptosporangiales</taxon>
        <taxon>Thermomonosporaceae</taxon>
        <taxon>Actinomadura</taxon>
    </lineage>
</organism>
<dbReference type="InterPro" id="IPR050287">
    <property type="entry name" value="MTA/SAH_deaminase"/>
</dbReference>
<evidence type="ECO:0000259" key="2">
    <source>
        <dbReference type="Pfam" id="PF01979"/>
    </source>
</evidence>
<feature type="domain" description="Amidohydrolase-related" evidence="2">
    <location>
        <begin position="56"/>
        <end position="407"/>
    </location>
</feature>
<dbReference type="Gene3D" id="3.20.20.140">
    <property type="entry name" value="Metal-dependent hydrolases"/>
    <property type="match status" value="1"/>
</dbReference>
<dbReference type="Pfam" id="PF01979">
    <property type="entry name" value="Amidohydro_1"/>
    <property type="match status" value="1"/>
</dbReference>
<dbReference type="SUPFAM" id="SSF51556">
    <property type="entry name" value="Metallo-dependent hydrolases"/>
    <property type="match status" value="1"/>
</dbReference>
<dbReference type="EMBL" id="VSFG01000002">
    <property type="protein sequence ID" value="TYB46573.1"/>
    <property type="molecule type" value="Genomic_DNA"/>
</dbReference>
<gene>
    <name evidence="3" type="ORF">FXF69_15215</name>
</gene>
<dbReference type="AlphaFoldDB" id="A0A5D0NPQ2"/>
<dbReference type="Gene3D" id="2.30.40.10">
    <property type="entry name" value="Urease, subunit C, domain 1"/>
    <property type="match status" value="1"/>
</dbReference>
<protein>
    <submittedName>
        <fullName evidence="3">Amidohydrolase family protein</fullName>
    </submittedName>
</protein>
<dbReference type="InterPro" id="IPR006680">
    <property type="entry name" value="Amidohydro-rel"/>
</dbReference>
<dbReference type="GO" id="GO:0016810">
    <property type="term" value="F:hydrolase activity, acting on carbon-nitrogen (but not peptide) bonds"/>
    <property type="evidence" value="ECO:0007669"/>
    <property type="project" value="InterPro"/>
</dbReference>
<reference evidence="3 4" key="1">
    <citation type="submission" date="2019-08" db="EMBL/GenBank/DDBJ databases">
        <title>Actinomadura sp. nov. CYP1-5 isolated from mountain soil.</title>
        <authorList>
            <person name="Songsumanus A."/>
            <person name="Kuncharoen N."/>
            <person name="Kudo T."/>
            <person name="Yuki M."/>
            <person name="Igarashi Y."/>
            <person name="Tanasupawat S."/>
        </authorList>
    </citation>
    <scope>NUCLEOTIDE SEQUENCE [LARGE SCALE GENOMIC DNA]</scope>
    <source>
        <strain evidence="3 4">JCM 14158</strain>
    </source>
</reference>
<evidence type="ECO:0000313" key="4">
    <source>
        <dbReference type="Proteomes" id="UP000323380"/>
    </source>
</evidence>
<dbReference type="STRING" id="1220554.GCA_001552135_07787"/>
<keyword evidence="4" id="KW-1185">Reference proteome</keyword>
<dbReference type="InterPro" id="IPR032466">
    <property type="entry name" value="Metal_Hydrolase"/>
</dbReference>
<dbReference type="Proteomes" id="UP000323380">
    <property type="component" value="Unassembled WGS sequence"/>
</dbReference>
<sequence>MTTSMLIRDGLVIDTDPVPAVLGRADVLVRDGLIAAVGPGLHAPPDADVLDATGRLVLPGFVDTHRHVWQAAVRATLPDATLPAYLERILGGLAPRYRPDDVFTGTLAGALECLDSGVTTLVDWSNIQLGPGHTDASVAALRDSGIRAVFGYCYGGDGDLDALAAETARVRRAHFDGSGGSGGSGGTVGMAMAALGPEIAGEERALREWRLARDLDLPITVHMGGFGPESAARGLAFLDAHGLWDRPATYVHANHYTGDEFKRLAAHGGTFSATPAVEAILDIGPPPTGRARAAGAPTGLGADVVTSGPGDMFSIMRAAYVLERGRPGGAGLGLTAADVLRMATIEGAEAIGLADVTGSLAPGKQADVLVLRTDTLGLAVAHDPVAAVVLSADVRNVDTVLVGGRVVKRGGALLGQDVPALLTALAESAGRLTAA</sequence>